<name>A0A942TAY0_9BACI</name>
<evidence type="ECO:0000256" key="8">
    <source>
        <dbReference type="ARBA" id="ARBA00022917"/>
    </source>
</evidence>
<evidence type="ECO:0000256" key="14">
    <source>
        <dbReference type="PIRSR" id="PIRSR001529-2"/>
    </source>
</evidence>
<comment type="caution">
    <text evidence="12">Lacks conserved residue(s) required for the propagation of feature annotation.</text>
</comment>
<dbReference type="GO" id="GO:0006434">
    <property type="term" value="P:seryl-tRNA aminoacylation"/>
    <property type="evidence" value="ECO:0007669"/>
    <property type="project" value="UniProtKB-UniRule"/>
</dbReference>
<dbReference type="CDD" id="cd00770">
    <property type="entry name" value="SerRS_core"/>
    <property type="match status" value="1"/>
</dbReference>
<dbReference type="GO" id="GO:0140096">
    <property type="term" value="F:catalytic activity, acting on a protein"/>
    <property type="evidence" value="ECO:0007669"/>
    <property type="project" value="UniProtKB-ARBA"/>
</dbReference>
<organism evidence="17">
    <name type="scientific">Neobacillus citreus</name>
    <dbReference type="NCBI Taxonomy" id="2833578"/>
    <lineage>
        <taxon>Bacteria</taxon>
        <taxon>Bacillati</taxon>
        <taxon>Bacillota</taxon>
        <taxon>Bacilli</taxon>
        <taxon>Bacillales</taxon>
        <taxon>Bacillaceae</taxon>
        <taxon>Neobacillus</taxon>
    </lineage>
</organism>
<evidence type="ECO:0000256" key="7">
    <source>
        <dbReference type="ARBA" id="ARBA00022840"/>
    </source>
</evidence>
<dbReference type="SUPFAM" id="SSF55681">
    <property type="entry name" value="Class II aaRS and biotin synthetases"/>
    <property type="match status" value="1"/>
</dbReference>
<evidence type="ECO:0000256" key="3">
    <source>
        <dbReference type="ARBA" id="ARBA00010728"/>
    </source>
</evidence>
<dbReference type="InterPro" id="IPR045864">
    <property type="entry name" value="aa-tRNA-synth_II/BPL/LPL"/>
</dbReference>
<dbReference type="PRINTS" id="PR00981">
    <property type="entry name" value="TRNASYNTHSER"/>
</dbReference>
<dbReference type="AlphaFoldDB" id="A0A942TAY0"/>
<evidence type="ECO:0000256" key="9">
    <source>
        <dbReference type="ARBA" id="ARBA00023146"/>
    </source>
</evidence>
<feature type="binding site" evidence="13">
    <location>
        <position position="383"/>
    </location>
    <ligand>
        <name>L-serine</name>
        <dbReference type="ChEBI" id="CHEBI:33384"/>
    </ligand>
</feature>
<evidence type="ECO:0000256" key="15">
    <source>
        <dbReference type="SAM" id="Coils"/>
    </source>
</evidence>
<dbReference type="PANTHER" id="PTHR43697">
    <property type="entry name" value="SERYL-TRNA SYNTHETASE"/>
    <property type="match status" value="1"/>
</dbReference>
<accession>A0A942TAY0</accession>
<comment type="function">
    <text evidence="12">Catalyzes the attachment of serine to tRNA(Ser). Is also able to aminoacylate tRNA(Sec) with serine, to form the misacylated tRNA L-seryl-tRNA(Sec), which will be further converted into selenocysteinyl-tRNA(Sec).</text>
</comment>
<dbReference type="InterPro" id="IPR042103">
    <property type="entry name" value="SerRS_1_N_sf"/>
</dbReference>
<dbReference type="EMBL" id="JAGYPE010000016">
    <property type="protein sequence ID" value="MBS4188615.1"/>
    <property type="molecule type" value="Genomic_DNA"/>
</dbReference>
<comment type="caution">
    <text evidence="17">The sequence shown here is derived from an EMBL/GenBank/DDBJ whole genome shotgun (WGS) entry which is preliminary data.</text>
</comment>
<evidence type="ECO:0000313" key="17">
    <source>
        <dbReference type="EMBL" id="MBS4188615.1"/>
    </source>
</evidence>
<dbReference type="GO" id="GO:0004828">
    <property type="term" value="F:serine-tRNA ligase activity"/>
    <property type="evidence" value="ECO:0007669"/>
    <property type="project" value="UniProtKB-UniRule"/>
</dbReference>
<dbReference type="GO" id="GO:0005737">
    <property type="term" value="C:cytoplasm"/>
    <property type="evidence" value="ECO:0007669"/>
    <property type="project" value="UniProtKB-SubCell"/>
</dbReference>
<comment type="subcellular location">
    <subcellularLocation>
        <location evidence="1 12">Cytoplasm</location>
    </subcellularLocation>
</comment>
<feature type="binding site" evidence="12">
    <location>
        <begin position="231"/>
        <end position="233"/>
    </location>
    <ligand>
        <name>L-serine</name>
        <dbReference type="ChEBI" id="CHEBI:33384"/>
    </ligand>
</feature>
<feature type="domain" description="Aminoacyl-transfer RNA synthetases class-II family profile" evidence="16">
    <location>
        <begin position="172"/>
        <end position="410"/>
    </location>
</feature>
<feature type="binding site" evidence="12">
    <location>
        <position position="385"/>
    </location>
    <ligand>
        <name>L-serine</name>
        <dbReference type="ChEBI" id="CHEBI:33384"/>
    </ligand>
</feature>
<comment type="catalytic activity">
    <reaction evidence="11 12">
        <text>tRNA(Ser) + L-serine + ATP = L-seryl-tRNA(Ser) + AMP + diphosphate + H(+)</text>
        <dbReference type="Rhea" id="RHEA:12292"/>
        <dbReference type="Rhea" id="RHEA-COMP:9669"/>
        <dbReference type="Rhea" id="RHEA-COMP:9703"/>
        <dbReference type="ChEBI" id="CHEBI:15378"/>
        <dbReference type="ChEBI" id="CHEBI:30616"/>
        <dbReference type="ChEBI" id="CHEBI:33019"/>
        <dbReference type="ChEBI" id="CHEBI:33384"/>
        <dbReference type="ChEBI" id="CHEBI:78442"/>
        <dbReference type="ChEBI" id="CHEBI:78533"/>
        <dbReference type="ChEBI" id="CHEBI:456215"/>
        <dbReference type="EC" id="6.1.1.11"/>
    </reaction>
</comment>
<dbReference type="GO" id="GO:0016740">
    <property type="term" value="F:transferase activity"/>
    <property type="evidence" value="ECO:0007669"/>
    <property type="project" value="UniProtKB-ARBA"/>
</dbReference>
<evidence type="ECO:0000256" key="10">
    <source>
        <dbReference type="ARBA" id="ARBA00047929"/>
    </source>
</evidence>
<dbReference type="InterPro" id="IPR002314">
    <property type="entry name" value="aa-tRNA-synt_IIb"/>
</dbReference>
<feature type="binding site" evidence="13">
    <location>
        <position position="262"/>
    </location>
    <ligand>
        <name>L-serine</name>
        <dbReference type="ChEBI" id="CHEBI:33384"/>
    </ligand>
</feature>
<evidence type="ECO:0000256" key="2">
    <source>
        <dbReference type="ARBA" id="ARBA00005045"/>
    </source>
</evidence>
<dbReference type="EC" id="6.1.1.11" evidence="12"/>
<evidence type="ECO:0000256" key="11">
    <source>
        <dbReference type="ARBA" id="ARBA00048823"/>
    </source>
</evidence>
<keyword evidence="4 12" id="KW-0963">Cytoplasm</keyword>
<keyword evidence="9 12" id="KW-0030">Aminoacyl-tRNA synthetase</keyword>
<evidence type="ECO:0000259" key="16">
    <source>
        <dbReference type="PROSITE" id="PS50862"/>
    </source>
</evidence>
<dbReference type="InterPro" id="IPR010978">
    <property type="entry name" value="tRNA-bd_arm"/>
</dbReference>
<evidence type="ECO:0000256" key="6">
    <source>
        <dbReference type="ARBA" id="ARBA00022741"/>
    </source>
</evidence>
<dbReference type="Gene3D" id="1.10.287.40">
    <property type="entry name" value="Serine-tRNA synthetase, tRNA binding domain"/>
    <property type="match status" value="1"/>
</dbReference>
<dbReference type="InterPro" id="IPR002317">
    <property type="entry name" value="Ser-tRNA-ligase_type_1"/>
</dbReference>
<sequence>MLDLKYLRANFAEVKEKLQHRGEDLTDLGRFEDLDVKRRELIVEAEKLKSKRNEVSQQVAVLKREKQDADHLIKEMREVGDRIKELDDELRGVEETLELLLLSIPNIPHETVPIGETEDDNVEIRKWGQVREFGFEAKPHWDVADHLGILDFERAGKVTGSRFVFYKGLGARLERALISFMLDLHVDEHGYTEILPPYMVNRTSMTGTGQLPKFEEDAFLIESEDYFLIPTAEVPVTNYYRDEILSGEELPIRFAAYSACFRSEAGSAGRDTRGLIRQHQFNKVELVKFVKPEDSYQELEKLTADAEKVLQLLELPYRVLSMCTGDLGFTAAKKYDIEVWIPSYGTYREISSCSNFEAFQARRANIRFRRDPKAKPEHVHTLNGSGLAIGRTVAAILENYQQDDGSVVIPAVLRPYMGGRDVIKP</sequence>
<evidence type="ECO:0000256" key="1">
    <source>
        <dbReference type="ARBA" id="ARBA00004496"/>
    </source>
</evidence>
<dbReference type="PANTHER" id="PTHR43697:SF1">
    <property type="entry name" value="SERINE--TRNA LIGASE"/>
    <property type="match status" value="1"/>
</dbReference>
<keyword evidence="5 12" id="KW-0436">Ligase</keyword>
<comment type="pathway">
    <text evidence="2 12">Aminoacyl-tRNA biosynthesis; selenocysteinyl-tRNA(Sec) biosynthesis; L-seryl-tRNA(Sec) from L-serine and tRNA(Sec): step 1/1.</text>
</comment>
<feature type="binding site" evidence="12 14">
    <location>
        <begin position="262"/>
        <end position="264"/>
    </location>
    <ligand>
        <name>ATP</name>
        <dbReference type="ChEBI" id="CHEBI:30616"/>
    </ligand>
</feature>
<dbReference type="GO" id="GO:0016260">
    <property type="term" value="P:selenocysteine biosynthetic process"/>
    <property type="evidence" value="ECO:0007669"/>
    <property type="project" value="UniProtKB-UniRule"/>
</dbReference>
<comment type="domain">
    <text evidence="12">Consists of two distinct domains, a catalytic core and a N-terminal extension that is involved in tRNA binding.</text>
</comment>
<comment type="similarity">
    <text evidence="3 12">Belongs to the class-II aminoacyl-tRNA synthetase family. Type-1 seryl-tRNA synthetase subfamily.</text>
</comment>
<evidence type="ECO:0000256" key="5">
    <source>
        <dbReference type="ARBA" id="ARBA00022598"/>
    </source>
</evidence>
<gene>
    <name evidence="12 17" type="primary">serS</name>
    <name evidence="17" type="ORF">KHB02_45550</name>
</gene>
<dbReference type="PROSITE" id="PS50862">
    <property type="entry name" value="AA_TRNA_LIGASE_II"/>
    <property type="match status" value="1"/>
</dbReference>
<evidence type="ECO:0000256" key="12">
    <source>
        <dbReference type="HAMAP-Rule" id="MF_00176"/>
    </source>
</evidence>
<comment type="subunit">
    <text evidence="12">Homodimer. The tRNA molecule binds across the dimer.</text>
</comment>
<dbReference type="Pfam" id="PF02403">
    <property type="entry name" value="Seryl_tRNA_N"/>
    <property type="match status" value="1"/>
</dbReference>
<keyword evidence="15" id="KW-0175">Coiled coil</keyword>
<dbReference type="Gene3D" id="3.30.930.10">
    <property type="entry name" value="Bira Bifunctional Protein, Domain 2"/>
    <property type="match status" value="1"/>
</dbReference>
<dbReference type="GO" id="GO:0005524">
    <property type="term" value="F:ATP binding"/>
    <property type="evidence" value="ECO:0007669"/>
    <property type="project" value="UniProtKB-UniRule"/>
</dbReference>
<comment type="catalytic activity">
    <reaction evidence="10 12">
        <text>tRNA(Sec) + L-serine + ATP = L-seryl-tRNA(Sec) + AMP + diphosphate + H(+)</text>
        <dbReference type="Rhea" id="RHEA:42580"/>
        <dbReference type="Rhea" id="RHEA-COMP:9742"/>
        <dbReference type="Rhea" id="RHEA-COMP:10128"/>
        <dbReference type="ChEBI" id="CHEBI:15378"/>
        <dbReference type="ChEBI" id="CHEBI:30616"/>
        <dbReference type="ChEBI" id="CHEBI:33019"/>
        <dbReference type="ChEBI" id="CHEBI:33384"/>
        <dbReference type="ChEBI" id="CHEBI:78442"/>
        <dbReference type="ChEBI" id="CHEBI:78533"/>
        <dbReference type="ChEBI" id="CHEBI:456215"/>
        <dbReference type="EC" id="6.1.1.11"/>
    </reaction>
</comment>
<dbReference type="InterPro" id="IPR033729">
    <property type="entry name" value="SerRS_core"/>
</dbReference>
<dbReference type="InterPro" id="IPR015866">
    <property type="entry name" value="Ser-tRNA-synth_1_N"/>
</dbReference>
<dbReference type="NCBIfam" id="TIGR00414">
    <property type="entry name" value="serS"/>
    <property type="match status" value="1"/>
</dbReference>
<feature type="binding site" evidence="12 13">
    <location>
        <position position="285"/>
    </location>
    <ligand>
        <name>L-serine</name>
        <dbReference type="ChEBI" id="CHEBI:33384"/>
    </ligand>
</feature>
<keyword evidence="6 12" id="KW-0547">Nucleotide-binding</keyword>
<protein>
    <recommendedName>
        <fullName evidence="12">Serine--tRNA ligase</fullName>
        <ecNumber evidence="12">6.1.1.11</ecNumber>
    </recommendedName>
    <alternativeName>
        <fullName evidence="12">Seryl-tRNA synthetase</fullName>
        <shortName evidence="12">SerRS</shortName>
    </alternativeName>
    <alternativeName>
        <fullName evidence="12">Seryl-tRNA(Ser/Sec) synthetase</fullName>
    </alternativeName>
</protein>
<keyword evidence="8 12" id="KW-0648">Protein biosynthesis</keyword>
<feature type="coiled-coil region" evidence="15">
    <location>
        <begin position="31"/>
        <end position="103"/>
    </location>
</feature>
<dbReference type="SUPFAM" id="SSF46589">
    <property type="entry name" value="tRNA-binding arm"/>
    <property type="match status" value="1"/>
</dbReference>
<dbReference type="PIRSF" id="PIRSF001529">
    <property type="entry name" value="Ser-tRNA-synth_IIa"/>
    <property type="match status" value="1"/>
</dbReference>
<feature type="binding site" evidence="12 14">
    <location>
        <begin position="349"/>
        <end position="352"/>
    </location>
    <ligand>
        <name>ATP</name>
        <dbReference type="ChEBI" id="CHEBI:30616"/>
    </ligand>
</feature>
<evidence type="ECO:0000256" key="13">
    <source>
        <dbReference type="PIRSR" id="PIRSR001529-1"/>
    </source>
</evidence>
<keyword evidence="7 12" id="KW-0067">ATP-binding</keyword>
<dbReference type="InterPro" id="IPR006195">
    <property type="entry name" value="aa-tRNA-synth_II"/>
</dbReference>
<feature type="binding site" evidence="13">
    <location>
        <position position="231"/>
    </location>
    <ligand>
        <name>L-serine</name>
        <dbReference type="ChEBI" id="CHEBI:33384"/>
    </ligand>
</feature>
<evidence type="ECO:0000256" key="4">
    <source>
        <dbReference type="ARBA" id="ARBA00022490"/>
    </source>
</evidence>
<reference evidence="17" key="1">
    <citation type="submission" date="2021-05" db="EMBL/GenBank/DDBJ databases">
        <title>Novel Bacillus species.</title>
        <authorList>
            <person name="Liu G."/>
        </authorList>
    </citation>
    <scope>NUCLEOTIDE SEQUENCE</scope>
    <source>
        <strain evidence="17">FJAT-50051</strain>
    </source>
</reference>
<proteinExistence type="inferred from homology"/>
<dbReference type="Pfam" id="PF00587">
    <property type="entry name" value="tRNA-synt_2b"/>
    <property type="match status" value="1"/>
</dbReference>
<dbReference type="HAMAP" id="MF_00176">
    <property type="entry name" value="Ser_tRNA_synth_type1"/>
    <property type="match status" value="1"/>
</dbReference>